<feature type="chain" id="PRO_5039333011" description="Septum formation-related domain-containing protein" evidence="1">
    <location>
        <begin position="22"/>
        <end position="305"/>
    </location>
</feature>
<keyword evidence="1" id="KW-0732">Signal</keyword>
<gene>
    <name evidence="2" type="ORF">EXE59_12510</name>
</gene>
<keyword evidence="3" id="KW-1185">Reference proteome</keyword>
<proteinExistence type="predicted"/>
<reference evidence="2 3" key="1">
    <citation type="submission" date="2019-04" db="EMBL/GenBank/DDBJ databases">
        <title>Three New Species of Nocardioides, Nocardioides euryhalodurans sp. nov., Nocardioides seonyuensis sp. nov. and Nocardioides eburneoflavus sp. nov. Isolated from Soil.</title>
        <authorList>
            <person name="Roh S.G."/>
            <person name="Lee C."/>
            <person name="Kim M.-K."/>
            <person name="Kim S.B."/>
        </authorList>
    </citation>
    <scope>NUCLEOTIDE SEQUENCE [LARGE SCALE GENOMIC DNA]</scope>
    <source>
        <strain evidence="2 3">MMS17-SY213</strain>
    </source>
</reference>
<evidence type="ECO:0008006" key="4">
    <source>
        <dbReference type="Google" id="ProtNLM"/>
    </source>
</evidence>
<sequence>MGRGIVLVVALAAALTGCGEATSEPAADEATPGLPAASPTAMLPADAPVRARATVLDEGGGPMLCLGSVASSYPPQCSGPDVGGWIWDEHPHESSGGVRWGAYTMDGSWDGTTFTPTEVRESTPEDWPKEDLAALFASRCPAPDGGWVPVDPATTTGTALSAAHRVAEGLPDYAISWGDQTINPVWPQTVQDDPPSLEVQQAMNDPRWTVLNVGVTDDVARAEAAVREVWGGALCVSEFANTHARLREVAEDLEDLPGGLDSGYGSIGNTVEIGVVFDDGSIQAWVDEEYGPGVVEVTSALTPAG</sequence>
<comment type="caution">
    <text evidence="2">The sequence shown here is derived from an EMBL/GenBank/DDBJ whole genome shotgun (WGS) entry which is preliminary data.</text>
</comment>
<evidence type="ECO:0000256" key="1">
    <source>
        <dbReference type="SAM" id="SignalP"/>
    </source>
</evidence>
<protein>
    <recommendedName>
        <fullName evidence="4">Septum formation-related domain-containing protein</fullName>
    </recommendedName>
</protein>
<dbReference type="EMBL" id="SRRO01000001">
    <property type="protein sequence ID" value="TGN64690.1"/>
    <property type="molecule type" value="Genomic_DNA"/>
</dbReference>
<name>A0A4Z1CKJ0_9ACTN</name>
<evidence type="ECO:0000313" key="2">
    <source>
        <dbReference type="EMBL" id="TGN64690.1"/>
    </source>
</evidence>
<feature type="signal peptide" evidence="1">
    <location>
        <begin position="1"/>
        <end position="21"/>
    </location>
</feature>
<evidence type="ECO:0000313" key="3">
    <source>
        <dbReference type="Proteomes" id="UP000297496"/>
    </source>
</evidence>
<dbReference type="PROSITE" id="PS51257">
    <property type="entry name" value="PROKAR_LIPOPROTEIN"/>
    <property type="match status" value="1"/>
</dbReference>
<dbReference type="Proteomes" id="UP000297496">
    <property type="component" value="Unassembled WGS sequence"/>
</dbReference>
<dbReference type="OrthoDB" id="5178481at2"/>
<dbReference type="RefSeq" id="WP_135839199.1">
    <property type="nucleotide sequence ID" value="NZ_SRRO01000001.1"/>
</dbReference>
<accession>A0A4Z1CKJ0</accession>
<dbReference type="AlphaFoldDB" id="A0A4Z1CKJ0"/>
<organism evidence="2 3">
    <name type="scientific">Nocardioides eburneiflavus</name>
    <dbReference type="NCBI Taxonomy" id="2518372"/>
    <lineage>
        <taxon>Bacteria</taxon>
        <taxon>Bacillati</taxon>
        <taxon>Actinomycetota</taxon>
        <taxon>Actinomycetes</taxon>
        <taxon>Propionibacteriales</taxon>
        <taxon>Nocardioidaceae</taxon>
        <taxon>Nocardioides</taxon>
    </lineage>
</organism>